<reference evidence="6" key="1">
    <citation type="journal article" date="2019" name="Int. J. Syst. Evol. Microbiol.">
        <title>The Global Catalogue of Microorganisms (GCM) 10K type strain sequencing project: providing services to taxonomists for standard genome sequencing and annotation.</title>
        <authorList>
            <consortium name="The Broad Institute Genomics Platform"/>
            <consortium name="The Broad Institute Genome Sequencing Center for Infectious Disease"/>
            <person name="Wu L."/>
            <person name="Ma J."/>
        </authorList>
    </citation>
    <scope>NUCLEOTIDE SEQUENCE [LARGE SCALE GENOMIC DNA]</scope>
    <source>
        <strain evidence="6">CCUG 55074</strain>
    </source>
</reference>
<dbReference type="InterPro" id="IPR010499">
    <property type="entry name" value="AraC_E-bd"/>
</dbReference>
<evidence type="ECO:0000256" key="1">
    <source>
        <dbReference type="ARBA" id="ARBA00023015"/>
    </source>
</evidence>
<evidence type="ECO:0000313" key="6">
    <source>
        <dbReference type="Proteomes" id="UP001597216"/>
    </source>
</evidence>
<evidence type="ECO:0000259" key="4">
    <source>
        <dbReference type="PROSITE" id="PS01124"/>
    </source>
</evidence>
<organism evidence="5 6">
    <name type="scientific">Phenylobacterium conjunctum</name>
    <dbReference type="NCBI Taxonomy" id="1298959"/>
    <lineage>
        <taxon>Bacteria</taxon>
        <taxon>Pseudomonadati</taxon>
        <taxon>Pseudomonadota</taxon>
        <taxon>Alphaproteobacteria</taxon>
        <taxon>Caulobacterales</taxon>
        <taxon>Caulobacteraceae</taxon>
        <taxon>Phenylobacterium</taxon>
    </lineage>
</organism>
<feature type="domain" description="HTH araC/xylS-type" evidence="4">
    <location>
        <begin position="15"/>
        <end position="113"/>
    </location>
</feature>
<dbReference type="InterPro" id="IPR018060">
    <property type="entry name" value="HTH_AraC"/>
</dbReference>
<accession>A0ABW3T0I2</accession>
<sequence length="273" mass="29920">MNRPHTARDYARRLDRVAAHIWAHLDEDLDLGVLAEIACFSPYHFHRIYRAVLGETVAETVARLRLQRASMALARSEAPIRRIAQAAGYGSVPAFTRAFRAAYGQTPAAFRSRRRHPQDTAMTVDIRDCPPLRIACVTHKGPAPEIGEAFDRLMAWAGPRGLAGGEHLGVAVYLSDMATTPPAEQIALAGLTIEPDFQVDGAVETFDIQAGRYAVLLHRGPYATLGQSYDALFAWLTASPHSPAHAPCIEVNLNDPRRTAPEALMTEIRLPLA</sequence>
<dbReference type="RefSeq" id="WP_377353050.1">
    <property type="nucleotide sequence ID" value="NZ_JBHTLQ010000011.1"/>
</dbReference>
<keyword evidence="6" id="KW-1185">Reference proteome</keyword>
<dbReference type="InterPro" id="IPR009057">
    <property type="entry name" value="Homeodomain-like_sf"/>
</dbReference>
<protein>
    <submittedName>
        <fullName evidence="5">GyrI-like domain-containing protein</fullName>
    </submittedName>
</protein>
<dbReference type="PANTHER" id="PTHR40055">
    <property type="entry name" value="TRANSCRIPTIONAL REGULATOR YGIV-RELATED"/>
    <property type="match status" value="1"/>
</dbReference>
<dbReference type="PROSITE" id="PS01124">
    <property type="entry name" value="HTH_ARAC_FAMILY_2"/>
    <property type="match status" value="1"/>
</dbReference>
<dbReference type="InterPro" id="IPR011256">
    <property type="entry name" value="Reg_factor_effector_dom_sf"/>
</dbReference>
<dbReference type="PANTHER" id="PTHR40055:SF1">
    <property type="entry name" value="TRANSCRIPTIONAL REGULATOR YGIV-RELATED"/>
    <property type="match status" value="1"/>
</dbReference>
<gene>
    <name evidence="5" type="ORF">ACFQ27_06615</name>
</gene>
<dbReference type="Pfam" id="PF06445">
    <property type="entry name" value="GyrI-like"/>
    <property type="match status" value="1"/>
</dbReference>
<dbReference type="Gene3D" id="3.20.80.10">
    <property type="entry name" value="Regulatory factor, effector binding domain"/>
    <property type="match status" value="1"/>
</dbReference>
<dbReference type="SMART" id="SM00342">
    <property type="entry name" value="HTH_ARAC"/>
    <property type="match status" value="1"/>
</dbReference>
<keyword evidence="3" id="KW-0804">Transcription</keyword>
<evidence type="ECO:0000256" key="3">
    <source>
        <dbReference type="ARBA" id="ARBA00023163"/>
    </source>
</evidence>
<dbReference type="Gene3D" id="1.10.10.60">
    <property type="entry name" value="Homeodomain-like"/>
    <property type="match status" value="2"/>
</dbReference>
<dbReference type="InterPro" id="IPR018062">
    <property type="entry name" value="HTH_AraC-typ_CS"/>
</dbReference>
<dbReference type="PRINTS" id="PR00032">
    <property type="entry name" value="HTHARAC"/>
</dbReference>
<dbReference type="Pfam" id="PF12833">
    <property type="entry name" value="HTH_18"/>
    <property type="match status" value="1"/>
</dbReference>
<dbReference type="InterPro" id="IPR020449">
    <property type="entry name" value="Tscrpt_reg_AraC-type_HTH"/>
</dbReference>
<name>A0ABW3T0I2_9CAUL</name>
<keyword evidence="1" id="KW-0805">Transcription regulation</keyword>
<comment type="caution">
    <text evidence="5">The sequence shown here is derived from an EMBL/GenBank/DDBJ whole genome shotgun (WGS) entry which is preliminary data.</text>
</comment>
<evidence type="ECO:0000256" key="2">
    <source>
        <dbReference type="ARBA" id="ARBA00023125"/>
    </source>
</evidence>
<evidence type="ECO:0000313" key="5">
    <source>
        <dbReference type="EMBL" id="MFD1190247.1"/>
    </source>
</evidence>
<dbReference type="EMBL" id="JBHTLQ010000011">
    <property type="protein sequence ID" value="MFD1190247.1"/>
    <property type="molecule type" value="Genomic_DNA"/>
</dbReference>
<keyword evidence="2" id="KW-0238">DNA-binding</keyword>
<dbReference type="PROSITE" id="PS00041">
    <property type="entry name" value="HTH_ARAC_FAMILY_1"/>
    <property type="match status" value="1"/>
</dbReference>
<dbReference type="InterPro" id="IPR029442">
    <property type="entry name" value="GyrI-like"/>
</dbReference>
<dbReference type="SUPFAM" id="SSF46689">
    <property type="entry name" value="Homeodomain-like"/>
    <property type="match status" value="2"/>
</dbReference>
<dbReference type="SMART" id="SM00871">
    <property type="entry name" value="AraC_E_bind"/>
    <property type="match status" value="1"/>
</dbReference>
<proteinExistence type="predicted"/>
<dbReference type="SUPFAM" id="SSF55136">
    <property type="entry name" value="Probable bacterial effector-binding domain"/>
    <property type="match status" value="1"/>
</dbReference>
<dbReference type="InterPro" id="IPR050908">
    <property type="entry name" value="SmbC-like"/>
</dbReference>
<dbReference type="Proteomes" id="UP001597216">
    <property type="component" value="Unassembled WGS sequence"/>
</dbReference>